<protein>
    <submittedName>
        <fullName evidence="1">Uncharacterized protein</fullName>
    </submittedName>
</protein>
<name>A0ACB0YQK6_MELEN</name>
<proteinExistence type="predicted"/>
<sequence>MLKLPLPFPSLPFPPPFPPFIYSSHSSPLYLLIIQQMSITWTFIKLFFKLFLKSFFH</sequence>
<organism evidence="1 2">
    <name type="scientific">Meloidogyne enterolobii</name>
    <name type="common">Root-knot nematode worm</name>
    <name type="synonym">Meloidogyne mayaguensis</name>
    <dbReference type="NCBI Taxonomy" id="390850"/>
    <lineage>
        <taxon>Eukaryota</taxon>
        <taxon>Metazoa</taxon>
        <taxon>Ecdysozoa</taxon>
        <taxon>Nematoda</taxon>
        <taxon>Chromadorea</taxon>
        <taxon>Rhabditida</taxon>
        <taxon>Tylenchina</taxon>
        <taxon>Tylenchomorpha</taxon>
        <taxon>Tylenchoidea</taxon>
        <taxon>Meloidogynidae</taxon>
        <taxon>Meloidogyninae</taxon>
        <taxon>Meloidogyne</taxon>
    </lineage>
</organism>
<evidence type="ECO:0000313" key="1">
    <source>
        <dbReference type="EMBL" id="CAK5057579.1"/>
    </source>
</evidence>
<gene>
    <name evidence="1" type="ORF">MENTE1834_LOCUS15238</name>
</gene>
<keyword evidence="2" id="KW-1185">Reference proteome</keyword>
<accession>A0ACB0YQK6</accession>
<dbReference type="EMBL" id="CAVMJV010000016">
    <property type="protein sequence ID" value="CAK5057579.1"/>
    <property type="molecule type" value="Genomic_DNA"/>
</dbReference>
<dbReference type="Proteomes" id="UP001497535">
    <property type="component" value="Unassembled WGS sequence"/>
</dbReference>
<comment type="caution">
    <text evidence="1">The sequence shown here is derived from an EMBL/GenBank/DDBJ whole genome shotgun (WGS) entry which is preliminary data.</text>
</comment>
<evidence type="ECO:0000313" key="2">
    <source>
        <dbReference type="Proteomes" id="UP001497535"/>
    </source>
</evidence>
<reference evidence="1" key="1">
    <citation type="submission" date="2023-11" db="EMBL/GenBank/DDBJ databases">
        <authorList>
            <person name="Poullet M."/>
        </authorList>
    </citation>
    <scope>NUCLEOTIDE SEQUENCE</scope>
    <source>
        <strain evidence="1">E1834</strain>
    </source>
</reference>